<name>A0A2H9TAM5_9ZZZZ</name>
<accession>A0A2H9TAM5</accession>
<sequence length="91" mass="10758">MKTNHLGYRSKLPYVTFEDGYKMPAHYMWHGGDQYIAWNCSHDCHKRQRAQLMPVMTHHHVCSKCGTFYRIDRENDGFRVLEVVNTSIKPS</sequence>
<dbReference type="EMBL" id="NSIT01000023">
    <property type="protein sequence ID" value="PJE80296.1"/>
    <property type="molecule type" value="Genomic_DNA"/>
</dbReference>
<protein>
    <submittedName>
        <fullName evidence="1">Uncharacterized protein</fullName>
    </submittedName>
</protein>
<organism evidence="1">
    <name type="scientific">invertebrate metagenome</name>
    <dbReference type="NCBI Taxonomy" id="1711999"/>
    <lineage>
        <taxon>unclassified sequences</taxon>
        <taxon>metagenomes</taxon>
        <taxon>organismal metagenomes</taxon>
    </lineage>
</organism>
<comment type="caution">
    <text evidence="1">The sequence shown here is derived from an EMBL/GenBank/DDBJ whole genome shotgun (WGS) entry which is preliminary data.</text>
</comment>
<proteinExistence type="predicted"/>
<evidence type="ECO:0000313" key="1">
    <source>
        <dbReference type="EMBL" id="PJE80296.1"/>
    </source>
</evidence>
<reference evidence="1" key="1">
    <citation type="journal article" date="2017" name="Appl. Environ. Microbiol.">
        <title>Molecular characterization of an Endozoicomonas-like organism causing infection in king scallop Pecten maximus L.</title>
        <authorList>
            <person name="Cano I."/>
            <person name="van Aerle R."/>
            <person name="Ross S."/>
            <person name="Verner-Jeffreys D.W."/>
            <person name="Paley R.K."/>
            <person name="Rimmer G."/>
            <person name="Ryder D."/>
            <person name="Hooper P."/>
            <person name="Stone D."/>
            <person name="Feist S.W."/>
        </authorList>
    </citation>
    <scope>NUCLEOTIDE SEQUENCE</scope>
</reference>
<dbReference type="AlphaFoldDB" id="A0A2H9TAM5"/>
<gene>
    <name evidence="1" type="ORF">CI610_00723</name>
</gene>